<evidence type="ECO:0000313" key="1">
    <source>
        <dbReference type="EMBL" id="CAG6631963.1"/>
    </source>
</evidence>
<reference evidence="1" key="1">
    <citation type="submission" date="2021-05" db="EMBL/GenBank/DDBJ databases">
        <authorList>
            <person name="Alioto T."/>
            <person name="Alioto T."/>
            <person name="Gomez Garrido J."/>
        </authorList>
    </citation>
    <scope>NUCLEOTIDE SEQUENCE</scope>
</reference>
<sequence length="107" mass="11939">MAFVATYNGIVCNSISNVSTALTPTLGFLIFKTFLVYPILWHKKCCCFSSLREKMCFCTRKFQTPGVGVSVDTPLWIWSDDMVPPSVVSVSISSSHSLTIRYSTFQP</sequence>
<dbReference type="AlphaFoldDB" id="A0A8D8VQH8"/>
<dbReference type="EMBL" id="HBUF01078318">
    <property type="protein sequence ID" value="CAG6631963.1"/>
    <property type="molecule type" value="Transcribed_RNA"/>
</dbReference>
<name>A0A8D8VQH8_9HEMI</name>
<protein>
    <submittedName>
        <fullName evidence="1">Uncharacterized protein</fullName>
    </submittedName>
</protein>
<organism evidence="1">
    <name type="scientific">Cacopsylla melanoneura</name>
    <dbReference type="NCBI Taxonomy" id="428564"/>
    <lineage>
        <taxon>Eukaryota</taxon>
        <taxon>Metazoa</taxon>
        <taxon>Ecdysozoa</taxon>
        <taxon>Arthropoda</taxon>
        <taxon>Hexapoda</taxon>
        <taxon>Insecta</taxon>
        <taxon>Pterygota</taxon>
        <taxon>Neoptera</taxon>
        <taxon>Paraneoptera</taxon>
        <taxon>Hemiptera</taxon>
        <taxon>Sternorrhyncha</taxon>
        <taxon>Psylloidea</taxon>
        <taxon>Psyllidae</taxon>
        <taxon>Psyllinae</taxon>
        <taxon>Cacopsylla</taxon>
    </lineage>
</organism>
<proteinExistence type="predicted"/>
<dbReference type="EMBL" id="HBUF01078319">
    <property type="protein sequence ID" value="CAG6631967.1"/>
    <property type="molecule type" value="Transcribed_RNA"/>
</dbReference>
<accession>A0A8D8VQH8</accession>